<gene>
    <name evidence="10" type="ORF">J4Q44_G00272400</name>
</gene>
<keyword evidence="3" id="KW-0732">Signal</keyword>
<name>A0AAN8QFR7_9TELE</name>
<proteinExistence type="predicted"/>
<comment type="subcellular location">
    <subcellularLocation>
        <location evidence="1">Membrane</location>
        <topology evidence="1">Single-pass type I membrane protein</topology>
    </subcellularLocation>
</comment>
<protein>
    <submittedName>
        <fullName evidence="10">Uncharacterized protein</fullName>
    </submittedName>
</protein>
<evidence type="ECO:0000313" key="11">
    <source>
        <dbReference type="Proteomes" id="UP001356427"/>
    </source>
</evidence>
<sequence length="462" mass="51702">MLGSTTRLLWTIANVRQSQCVLFLLTLDCIKTKPRKTLSETQRFAMVLYPLGLWVCAVMLHALGRAEKVTQTTEPSFSGSTEGLKTGTVTIGPDETQSPDTHRHQSLEPDLNQERPPLDLCKDDELFNGEMHQKIYQRDPHGVMQLVKSEDYEETDIVTSIDPFKLSYSGLACCLIYPTNQLNCSWKFHGLPNDSQYSSYVSACRKTERISSVDCVSEVMGGQGAQGWTGNAGGVVRDVSAGCQGSVDDSVTSLILTFNVSLPDVWCIYILKNDTRDIEVLRPPPNITAWVREEGLLVQWDLPSSRSKTTTTSCFHYQLQINDLLRSFKAGLTYTETNLDRTQSYDVKMRVRKSLNCRGSQHWSSWSNTITVALSESPNQLNSLVVVGVTLGIPMILLALLLLIRLQRERLFPPIPGPPLKMKHLLERDDLFQFVPQALPSKCVEEITVVEEAEETPVNMAS</sequence>
<keyword evidence="5 9" id="KW-0472">Membrane</keyword>
<dbReference type="PANTHER" id="PTHR23037">
    <property type="entry name" value="CYTOKINE RECEPTOR"/>
    <property type="match status" value="1"/>
</dbReference>
<evidence type="ECO:0000256" key="3">
    <source>
        <dbReference type="ARBA" id="ARBA00022729"/>
    </source>
</evidence>
<evidence type="ECO:0000256" key="8">
    <source>
        <dbReference type="SAM" id="MobiDB-lite"/>
    </source>
</evidence>
<dbReference type="InterPro" id="IPR036116">
    <property type="entry name" value="FN3_sf"/>
</dbReference>
<feature type="transmembrane region" description="Helical" evidence="9">
    <location>
        <begin position="384"/>
        <end position="404"/>
    </location>
</feature>
<reference evidence="10 11" key="1">
    <citation type="submission" date="2021-04" db="EMBL/GenBank/DDBJ databases">
        <authorList>
            <person name="De Guttry C."/>
            <person name="Zahm M."/>
            <person name="Klopp C."/>
            <person name="Cabau C."/>
            <person name="Louis A."/>
            <person name="Berthelot C."/>
            <person name="Parey E."/>
            <person name="Roest Crollius H."/>
            <person name="Montfort J."/>
            <person name="Robinson-Rechavi M."/>
            <person name="Bucao C."/>
            <person name="Bouchez O."/>
            <person name="Gislard M."/>
            <person name="Lluch J."/>
            <person name="Milhes M."/>
            <person name="Lampietro C."/>
            <person name="Lopez Roques C."/>
            <person name="Donnadieu C."/>
            <person name="Braasch I."/>
            <person name="Desvignes T."/>
            <person name="Postlethwait J."/>
            <person name="Bobe J."/>
            <person name="Wedekind C."/>
            <person name="Guiguen Y."/>
        </authorList>
    </citation>
    <scope>NUCLEOTIDE SEQUENCE [LARGE SCALE GENOMIC DNA]</scope>
    <source>
        <strain evidence="10">Cs_M1</strain>
        <tissue evidence="10">Blood</tissue>
    </source>
</reference>
<keyword evidence="2 9" id="KW-0812">Transmembrane</keyword>
<organism evidence="10 11">
    <name type="scientific">Coregonus suidteri</name>
    <dbReference type="NCBI Taxonomy" id="861788"/>
    <lineage>
        <taxon>Eukaryota</taxon>
        <taxon>Metazoa</taxon>
        <taxon>Chordata</taxon>
        <taxon>Craniata</taxon>
        <taxon>Vertebrata</taxon>
        <taxon>Euteleostomi</taxon>
        <taxon>Actinopterygii</taxon>
        <taxon>Neopterygii</taxon>
        <taxon>Teleostei</taxon>
        <taxon>Protacanthopterygii</taxon>
        <taxon>Salmoniformes</taxon>
        <taxon>Salmonidae</taxon>
        <taxon>Coregoninae</taxon>
        <taxon>Coregonus</taxon>
    </lineage>
</organism>
<comment type="caution">
    <text evidence="10">The sequence shown here is derived from an EMBL/GenBank/DDBJ whole genome shotgun (WGS) entry which is preliminary data.</text>
</comment>
<feature type="region of interest" description="Disordered" evidence="8">
    <location>
        <begin position="70"/>
        <end position="115"/>
    </location>
</feature>
<keyword evidence="4 9" id="KW-1133">Transmembrane helix</keyword>
<evidence type="ECO:0000256" key="5">
    <source>
        <dbReference type="ARBA" id="ARBA00023136"/>
    </source>
</evidence>
<keyword evidence="11" id="KW-1185">Reference proteome</keyword>
<evidence type="ECO:0000256" key="6">
    <source>
        <dbReference type="ARBA" id="ARBA00023170"/>
    </source>
</evidence>
<evidence type="ECO:0000256" key="9">
    <source>
        <dbReference type="SAM" id="Phobius"/>
    </source>
</evidence>
<keyword evidence="6" id="KW-0675">Receptor</keyword>
<evidence type="ECO:0000256" key="4">
    <source>
        <dbReference type="ARBA" id="ARBA00022989"/>
    </source>
</evidence>
<evidence type="ECO:0000313" key="10">
    <source>
        <dbReference type="EMBL" id="KAK6302885.1"/>
    </source>
</evidence>
<accession>A0AAN8QFR7</accession>
<feature type="compositionally biased region" description="Polar residues" evidence="8">
    <location>
        <begin position="70"/>
        <end position="99"/>
    </location>
</feature>
<dbReference type="GO" id="GO:0009897">
    <property type="term" value="C:external side of plasma membrane"/>
    <property type="evidence" value="ECO:0007669"/>
    <property type="project" value="TreeGrafter"/>
</dbReference>
<dbReference type="Proteomes" id="UP001356427">
    <property type="component" value="Unassembled WGS sequence"/>
</dbReference>
<dbReference type="PANTHER" id="PTHR23037:SF46">
    <property type="entry name" value="INTERLEUKIN 5 RECEPTOR SUBUNIT ALPHA"/>
    <property type="match status" value="1"/>
</dbReference>
<feature type="compositionally biased region" description="Basic and acidic residues" evidence="8">
    <location>
        <begin position="100"/>
        <end position="115"/>
    </location>
</feature>
<keyword evidence="7" id="KW-0325">Glycoprotein</keyword>
<dbReference type="EMBL" id="JAGTTL010000025">
    <property type="protein sequence ID" value="KAK6302885.1"/>
    <property type="molecule type" value="Genomic_DNA"/>
</dbReference>
<evidence type="ECO:0000256" key="2">
    <source>
        <dbReference type="ARBA" id="ARBA00022692"/>
    </source>
</evidence>
<dbReference type="InterPro" id="IPR013783">
    <property type="entry name" value="Ig-like_fold"/>
</dbReference>
<evidence type="ECO:0000256" key="1">
    <source>
        <dbReference type="ARBA" id="ARBA00004479"/>
    </source>
</evidence>
<evidence type="ECO:0000256" key="7">
    <source>
        <dbReference type="ARBA" id="ARBA00023180"/>
    </source>
</evidence>
<dbReference type="Gene3D" id="2.60.40.10">
    <property type="entry name" value="Immunoglobulins"/>
    <property type="match status" value="1"/>
</dbReference>
<dbReference type="SUPFAM" id="SSF49265">
    <property type="entry name" value="Fibronectin type III"/>
    <property type="match status" value="1"/>
</dbReference>
<dbReference type="GO" id="GO:0004896">
    <property type="term" value="F:cytokine receptor activity"/>
    <property type="evidence" value="ECO:0007669"/>
    <property type="project" value="TreeGrafter"/>
</dbReference>
<dbReference type="AlphaFoldDB" id="A0AAN8QFR7"/>